<dbReference type="eggNOG" id="KOG1281">
    <property type="taxonomic scope" value="Eukaryota"/>
</dbReference>
<feature type="transmembrane region" description="Helical" evidence="6">
    <location>
        <begin position="83"/>
        <end position="100"/>
    </location>
</feature>
<evidence type="ECO:0000313" key="8">
    <source>
        <dbReference type="Proteomes" id="UP000007875"/>
    </source>
</evidence>
<dbReference type="AlphaFoldDB" id="H2YTV9"/>
<dbReference type="PANTHER" id="PTHR10283">
    <property type="entry name" value="SOLUTE CARRIER FAMILY 13 MEMBER"/>
    <property type="match status" value="1"/>
</dbReference>
<dbReference type="Ensembl" id="ENSCSAVT00000008881.1">
    <property type="protein sequence ID" value="ENSCSAVP00000008769.1"/>
    <property type="gene ID" value="ENSCSAVG00000005201.1"/>
</dbReference>
<comment type="similarity">
    <text evidence="2">Belongs to the SLC13A/DASS transporter (TC 2.A.47) family. NADC subfamily.</text>
</comment>
<keyword evidence="8" id="KW-1185">Reference proteome</keyword>
<dbReference type="GO" id="GO:0071285">
    <property type="term" value="P:cellular response to lithium ion"/>
    <property type="evidence" value="ECO:0007669"/>
    <property type="project" value="TreeGrafter"/>
</dbReference>
<evidence type="ECO:0000256" key="4">
    <source>
        <dbReference type="ARBA" id="ARBA00022989"/>
    </source>
</evidence>
<dbReference type="STRING" id="51511.ENSCSAVP00000008769"/>
<feature type="transmembrane region" description="Helical" evidence="6">
    <location>
        <begin position="444"/>
        <end position="463"/>
    </location>
</feature>
<dbReference type="GO" id="GO:0005886">
    <property type="term" value="C:plasma membrane"/>
    <property type="evidence" value="ECO:0007669"/>
    <property type="project" value="TreeGrafter"/>
</dbReference>
<keyword evidence="5 6" id="KW-0472">Membrane</keyword>
<dbReference type="OMA" id="ASKHIEW"/>
<keyword evidence="3 6" id="KW-0812">Transmembrane</keyword>
<feature type="transmembrane region" description="Helical" evidence="6">
    <location>
        <begin position="526"/>
        <end position="546"/>
    </location>
</feature>
<dbReference type="Pfam" id="PF00939">
    <property type="entry name" value="Na_sulph_symp"/>
    <property type="match status" value="1"/>
</dbReference>
<protein>
    <recommendedName>
        <fullName evidence="9">Citrate transporter-like domain-containing protein</fullName>
    </recommendedName>
</protein>
<dbReference type="GO" id="GO:0015141">
    <property type="term" value="F:succinate transmembrane transporter activity"/>
    <property type="evidence" value="ECO:0007669"/>
    <property type="project" value="TreeGrafter"/>
</dbReference>
<dbReference type="PANTHER" id="PTHR10283:SF82">
    <property type="entry name" value="SOLUTE CARRIER FAMILY 13 MEMBER 2"/>
    <property type="match status" value="1"/>
</dbReference>
<evidence type="ECO:0000256" key="5">
    <source>
        <dbReference type="ARBA" id="ARBA00023136"/>
    </source>
</evidence>
<dbReference type="CDD" id="cd01115">
    <property type="entry name" value="SLC13_permease"/>
    <property type="match status" value="1"/>
</dbReference>
<feature type="transmembrane region" description="Helical" evidence="6">
    <location>
        <begin position="35"/>
        <end position="63"/>
    </location>
</feature>
<evidence type="ECO:0000256" key="6">
    <source>
        <dbReference type="SAM" id="Phobius"/>
    </source>
</evidence>
<feature type="transmembrane region" description="Helical" evidence="6">
    <location>
        <begin position="360"/>
        <end position="378"/>
    </location>
</feature>
<organism evidence="7 8">
    <name type="scientific">Ciona savignyi</name>
    <name type="common">Pacific transparent sea squirt</name>
    <dbReference type="NCBI Taxonomy" id="51511"/>
    <lineage>
        <taxon>Eukaryota</taxon>
        <taxon>Metazoa</taxon>
        <taxon>Chordata</taxon>
        <taxon>Tunicata</taxon>
        <taxon>Ascidiacea</taxon>
        <taxon>Phlebobranchia</taxon>
        <taxon>Cionidae</taxon>
        <taxon>Ciona</taxon>
    </lineage>
</organism>
<comment type="subcellular location">
    <subcellularLocation>
        <location evidence="1">Membrane</location>
        <topology evidence="1">Multi-pass membrane protein</topology>
    </subcellularLocation>
</comment>
<feature type="transmembrane region" description="Helical" evidence="6">
    <location>
        <begin position="483"/>
        <end position="514"/>
    </location>
</feature>
<proteinExistence type="inferred from homology"/>
<sequence>FLRQLWAYRSTLVIILTPLILLPLPLVLTGTESACGYIILLMAIYWITEVVPLAVTALIPLILFPMTGIMTSKEVSKAYFTDTNWLFIGGLMIAVAIENSELHRRIALRVLLLFGTKPRRLMAGFMATTFFLSMWISNTATTAMMLPIVEAVFIQLKESEIRTHREMIKVKNMHKYKPTIMFMESSTGKNEDFSEVERGVDNPVLTLEGDIQVFQKKKLKQSMRYIQIAFIKSSLSKNASVNEKMERLVKGITLCVPYAASIGGTATLTGTAPNLVLAGQFQIIFPNATQDLSFGTWMAYSFPNAFVILLLSYAWLSWLFIGFGFSELRTCFKCTEKTLGERNAESVLRREYRTLGGMRWEEGTVLTVFILTAILWFFRKPGFMPGWGQLFNGNVSDGTVAMTMSFILFMLPRERPEFLCNSKDQGLMRPARPIVDWPTMERKFPWSVALLLAGGFALASGATKSGFSVWMGNQLRFLGGLQPWAICLVVSIVVCLFTECSSNTATTTLFVPILAQLAQVLEIHPLYLLVSPVLSASLAFMLPVATPPNAIAFAYGRLKVLDLVKAGWMLNIIGILVLTFFINTFGRSYFKLDTFPAWAALAPSALPT</sequence>
<feature type="transmembrane region" description="Helical" evidence="6">
    <location>
        <begin position="390"/>
        <end position="411"/>
    </location>
</feature>
<reference evidence="7" key="2">
    <citation type="submission" date="2025-08" db="UniProtKB">
        <authorList>
            <consortium name="Ensembl"/>
        </authorList>
    </citation>
    <scope>IDENTIFICATION</scope>
</reference>
<name>H2YTV9_CIOSA</name>
<evidence type="ECO:0008006" key="9">
    <source>
        <dbReference type="Google" id="ProtNLM"/>
    </source>
</evidence>
<reference evidence="7" key="3">
    <citation type="submission" date="2025-09" db="UniProtKB">
        <authorList>
            <consortium name="Ensembl"/>
        </authorList>
    </citation>
    <scope>IDENTIFICATION</scope>
</reference>
<reference evidence="8" key="1">
    <citation type="submission" date="2003-08" db="EMBL/GenBank/DDBJ databases">
        <authorList>
            <person name="Birren B."/>
            <person name="Nusbaum C."/>
            <person name="Abebe A."/>
            <person name="Abouelleil A."/>
            <person name="Adekoya E."/>
            <person name="Ait-zahra M."/>
            <person name="Allen N."/>
            <person name="Allen T."/>
            <person name="An P."/>
            <person name="Anderson M."/>
            <person name="Anderson S."/>
            <person name="Arachchi H."/>
            <person name="Armbruster J."/>
            <person name="Bachantsang P."/>
            <person name="Baldwin J."/>
            <person name="Barry A."/>
            <person name="Bayul T."/>
            <person name="Blitshsteyn B."/>
            <person name="Bloom T."/>
            <person name="Blye J."/>
            <person name="Boguslavskiy L."/>
            <person name="Borowsky M."/>
            <person name="Boukhgalter B."/>
            <person name="Brunache A."/>
            <person name="Butler J."/>
            <person name="Calixte N."/>
            <person name="Calvo S."/>
            <person name="Camarata J."/>
            <person name="Campo K."/>
            <person name="Chang J."/>
            <person name="Cheshatsang Y."/>
            <person name="Citroen M."/>
            <person name="Collymore A."/>
            <person name="Considine T."/>
            <person name="Cook A."/>
            <person name="Cooke P."/>
            <person name="Corum B."/>
            <person name="Cuomo C."/>
            <person name="David R."/>
            <person name="Dawoe T."/>
            <person name="Degray S."/>
            <person name="Dodge S."/>
            <person name="Dooley K."/>
            <person name="Dorje P."/>
            <person name="Dorjee K."/>
            <person name="Dorris L."/>
            <person name="Duffey N."/>
            <person name="Dupes A."/>
            <person name="Elkins T."/>
            <person name="Engels R."/>
            <person name="Erickson J."/>
            <person name="Farina A."/>
            <person name="Faro S."/>
            <person name="Ferreira P."/>
            <person name="Fischer H."/>
            <person name="Fitzgerald M."/>
            <person name="Foley K."/>
            <person name="Gage D."/>
            <person name="Galagan J."/>
            <person name="Gearin G."/>
            <person name="Gnerre S."/>
            <person name="Gnirke A."/>
            <person name="Goyette A."/>
            <person name="Graham J."/>
            <person name="Grandbois E."/>
            <person name="Gyaltsen K."/>
            <person name="Hafez N."/>
            <person name="Hagopian D."/>
            <person name="Hagos B."/>
            <person name="Hall J."/>
            <person name="Hatcher B."/>
            <person name="Heller A."/>
            <person name="Higgins H."/>
            <person name="Honan T."/>
            <person name="Horn A."/>
            <person name="Houde N."/>
            <person name="Hughes L."/>
            <person name="Hulme W."/>
            <person name="Husby E."/>
            <person name="Iliev I."/>
            <person name="Jaffe D."/>
            <person name="Jones C."/>
            <person name="Kamal M."/>
            <person name="Kamat A."/>
            <person name="Kamvysselis M."/>
            <person name="Karlsson E."/>
            <person name="Kells C."/>
            <person name="Kieu A."/>
            <person name="Kisner P."/>
            <person name="Kodira C."/>
            <person name="Kulbokas E."/>
            <person name="Labutti K."/>
            <person name="Lama D."/>
            <person name="Landers T."/>
            <person name="Leger J."/>
            <person name="Levine S."/>
            <person name="Lewis D."/>
            <person name="Lewis T."/>
            <person name="Lindblad-toh K."/>
            <person name="Liu X."/>
            <person name="Lokyitsang T."/>
            <person name="Lokyitsang Y."/>
            <person name="Lucien O."/>
            <person name="Lui A."/>
            <person name="Ma L.J."/>
            <person name="Mabbitt R."/>
            <person name="Macdonald J."/>
            <person name="Maclean C."/>
            <person name="Major J."/>
            <person name="Manning J."/>
            <person name="Marabella R."/>
            <person name="Maru K."/>
            <person name="Matthews C."/>
            <person name="Mauceli E."/>
            <person name="Mccarthy M."/>
            <person name="Mcdonough S."/>
            <person name="Mcghee T."/>
            <person name="Meldrim J."/>
            <person name="Meneus L."/>
            <person name="Mesirov J."/>
            <person name="Mihalev A."/>
            <person name="Mihova T."/>
            <person name="Mikkelsen T."/>
            <person name="Mlenga V."/>
            <person name="Moru K."/>
            <person name="Mozes J."/>
            <person name="Mulrain L."/>
            <person name="Munson G."/>
            <person name="Naylor J."/>
            <person name="Newes C."/>
            <person name="Nguyen C."/>
            <person name="Nguyen N."/>
            <person name="Nguyen T."/>
            <person name="Nicol R."/>
            <person name="Nielsen C."/>
            <person name="Nizzari M."/>
            <person name="Norbu C."/>
            <person name="Norbu N."/>
            <person name="O'donnell P."/>
            <person name="Okoawo O."/>
            <person name="O'leary S."/>
            <person name="Omotosho B."/>
            <person name="O'neill K."/>
            <person name="Osman S."/>
            <person name="Parker S."/>
            <person name="Perrin D."/>
            <person name="Phunkhang P."/>
            <person name="Piqani B."/>
            <person name="Purcell S."/>
            <person name="Rachupka T."/>
            <person name="Ramasamy U."/>
            <person name="Rameau R."/>
            <person name="Ray V."/>
            <person name="Raymond C."/>
            <person name="Retta R."/>
            <person name="Richardson S."/>
            <person name="Rise C."/>
            <person name="Rodriguez J."/>
            <person name="Rogers J."/>
            <person name="Rogov P."/>
            <person name="Rutman M."/>
            <person name="Schupbach R."/>
            <person name="Seaman C."/>
            <person name="Settipalli S."/>
            <person name="Sharpe T."/>
            <person name="Sheridan J."/>
            <person name="Sherpa N."/>
            <person name="Shi J."/>
            <person name="Smirnov S."/>
            <person name="Smith C."/>
            <person name="Sougnez C."/>
            <person name="Spencer B."/>
            <person name="Stalker J."/>
            <person name="Stange-thomann N."/>
            <person name="Stavropoulos S."/>
            <person name="Stetson K."/>
            <person name="Stone C."/>
            <person name="Stone S."/>
            <person name="Stubbs M."/>
            <person name="Talamas J."/>
            <person name="Tchuinga P."/>
            <person name="Tenzing P."/>
            <person name="Tesfaye S."/>
            <person name="Theodore J."/>
            <person name="Thoulutsang Y."/>
            <person name="Topham K."/>
            <person name="Towey S."/>
            <person name="Tsamla T."/>
            <person name="Tsomo N."/>
            <person name="Vallee D."/>
            <person name="Vassiliev H."/>
            <person name="Venkataraman V."/>
            <person name="Vinson J."/>
            <person name="Vo A."/>
            <person name="Wade C."/>
            <person name="Wang S."/>
            <person name="Wangchuk T."/>
            <person name="Wangdi T."/>
            <person name="Whittaker C."/>
            <person name="Wilkinson J."/>
            <person name="Wu Y."/>
            <person name="Wyman D."/>
            <person name="Yadav S."/>
            <person name="Yang S."/>
            <person name="Yang X."/>
            <person name="Yeager S."/>
            <person name="Yee E."/>
            <person name="Young G."/>
            <person name="Zainoun J."/>
            <person name="Zembeck L."/>
            <person name="Zimmer A."/>
            <person name="Zody M."/>
            <person name="Lander E."/>
        </authorList>
    </citation>
    <scope>NUCLEOTIDE SEQUENCE [LARGE SCALE GENOMIC DNA]</scope>
</reference>
<dbReference type="GO" id="GO:0017153">
    <property type="term" value="F:sodium:dicarboxylate symporter activity"/>
    <property type="evidence" value="ECO:0007669"/>
    <property type="project" value="TreeGrafter"/>
</dbReference>
<evidence type="ECO:0000313" key="7">
    <source>
        <dbReference type="Ensembl" id="ENSCSAVP00000008769.1"/>
    </source>
</evidence>
<evidence type="ECO:0000256" key="3">
    <source>
        <dbReference type="ARBA" id="ARBA00022692"/>
    </source>
</evidence>
<dbReference type="Proteomes" id="UP000007875">
    <property type="component" value="Unassembled WGS sequence"/>
</dbReference>
<dbReference type="GO" id="GO:0015138">
    <property type="term" value="F:fumarate transmembrane transporter activity"/>
    <property type="evidence" value="ECO:0007669"/>
    <property type="project" value="TreeGrafter"/>
</dbReference>
<feature type="transmembrane region" description="Helical" evidence="6">
    <location>
        <begin position="6"/>
        <end position="28"/>
    </location>
</feature>
<evidence type="ECO:0000256" key="2">
    <source>
        <dbReference type="ARBA" id="ARBA00006772"/>
    </source>
</evidence>
<accession>H2YTV9</accession>
<feature type="transmembrane region" description="Helical" evidence="6">
    <location>
        <begin position="305"/>
        <end position="325"/>
    </location>
</feature>
<dbReference type="GeneTree" id="ENSGT01030000234550"/>
<dbReference type="InParanoid" id="H2YTV9"/>
<evidence type="ECO:0000256" key="1">
    <source>
        <dbReference type="ARBA" id="ARBA00004141"/>
    </source>
</evidence>
<dbReference type="GO" id="GO:0015139">
    <property type="term" value="F:alpha-ketoglutarate transmembrane transporter activity"/>
    <property type="evidence" value="ECO:0007669"/>
    <property type="project" value="TreeGrafter"/>
</dbReference>
<keyword evidence="4 6" id="KW-1133">Transmembrane helix</keyword>
<feature type="transmembrane region" description="Helical" evidence="6">
    <location>
        <begin position="566"/>
        <end position="585"/>
    </location>
</feature>
<dbReference type="InterPro" id="IPR001898">
    <property type="entry name" value="SLC13A/DASS"/>
</dbReference>